<evidence type="ECO:0000313" key="2">
    <source>
        <dbReference type="EMBL" id="OGY30116.1"/>
    </source>
</evidence>
<proteinExistence type="predicted"/>
<evidence type="ECO:0008006" key="4">
    <source>
        <dbReference type="Google" id="ProtNLM"/>
    </source>
</evidence>
<gene>
    <name evidence="2" type="ORF">A3F35_03345</name>
</gene>
<name>A0A1G1WQS5_9BACT</name>
<dbReference type="Gene3D" id="3.30.2310.20">
    <property type="entry name" value="RelE-like"/>
    <property type="match status" value="1"/>
</dbReference>
<dbReference type="NCBIfam" id="TIGR02385">
    <property type="entry name" value="RelE_StbE"/>
    <property type="match status" value="1"/>
</dbReference>
<dbReference type="InterPro" id="IPR035093">
    <property type="entry name" value="RelE/ParE_toxin_dom_sf"/>
</dbReference>
<evidence type="ECO:0000256" key="1">
    <source>
        <dbReference type="ARBA" id="ARBA00022649"/>
    </source>
</evidence>
<dbReference type="Pfam" id="PF05016">
    <property type="entry name" value="ParE_toxin"/>
    <property type="match status" value="1"/>
</dbReference>
<organism evidence="2 3">
    <name type="scientific">Candidatus Woykebacteria bacterium RIFCSPHIGHO2_12_FULL_45_10</name>
    <dbReference type="NCBI Taxonomy" id="1802603"/>
    <lineage>
        <taxon>Bacteria</taxon>
        <taxon>Candidatus Woykeibacteriota</taxon>
    </lineage>
</organism>
<dbReference type="Proteomes" id="UP000178068">
    <property type="component" value="Unassembled WGS sequence"/>
</dbReference>
<sequence length="87" mass="10256">MVTLVYSKYFLSQAKKLPKPQQEKLAELLDLLSSNPFHSKLHTKHLTGKLSGLFSFRITRDWRVIFQFISPREIVLVDVAHRKDVYR</sequence>
<dbReference type="SUPFAM" id="SSF143011">
    <property type="entry name" value="RelE-like"/>
    <property type="match status" value="1"/>
</dbReference>
<dbReference type="AlphaFoldDB" id="A0A1G1WQS5"/>
<evidence type="ECO:0000313" key="3">
    <source>
        <dbReference type="Proteomes" id="UP000178068"/>
    </source>
</evidence>
<keyword evidence="1" id="KW-1277">Toxin-antitoxin system</keyword>
<dbReference type="InterPro" id="IPR007712">
    <property type="entry name" value="RelE/ParE_toxin"/>
</dbReference>
<accession>A0A1G1WQS5</accession>
<comment type="caution">
    <text evidence="2">The sequence shown here is derived from an EMBL/GenBank/DDBJ whole genome shotgun (WGS) entry which is preliminary data.</text>
</comment>
<dbReference type="STRING" id="1802603.A3F35_03345"/>
<protein>
    <recommendedName>
        <fullName evidence="4">Toxin YoeB</fullName>
    </recommendedName>
</protein>
<reference evidence="2 3" key="1">
    <citation type="journal article" date="2016" name="Nat. Commun.">
        <title>Thousands of microbial genomes shed light on interconnected biogeochemical processes in an aquifer system.</title>
        <authorList>
            <person name="Anantharaman K."/>
            <person name="Brown C.T."/>
            <person name="Hug L.A."/>
            <person name="Sharon I."/>
            <person name="Castelle C.J."/>
            <person name="Probst A.J."/>
            <person name="Thomas B.C."/>
            <person name="Singh A."/>
            <person name="Wilkins M.J."/>
            <person name="Karaoz U."/>
            <person name="Brodie E.L."/>
            <person name="Williams K.H."/>
            <person name="Hubbard S.S."/>
            <person name="Banfield J.F."/>
        </authorList>
    </citation>
    <scope>NUCLEOTIDE SEQUENCE [LARGE SCALE GENOMIC DNA]</scope>
</reference>
<dbReference type="EMBL" id="MHCZ01000014">
    <property type="protein sequence ID" value="OGY30116.1"/>
    <property type="molecule type" value="Genomic_DNA"/>
</dbReference>